<dbReference type="Ensembl" id="ENSSFAT00005040656.1">
    <property type="protein sequence ID" value="ENSSFAP00005039206.1"/>
    <property type="gene ID" value="ENSSFAG00005019610.1"/>
</dbReference>
<evidence type="ECO:0000259" key="2">
    <source>
        <dbReference type="PROSITE" id="PS00028"/>
    </source>
</evidence>
<evidence type="ECO:0000313" key="3">
    <source>
        <dbReference type="Ensembl" id="ENSSFAP00005039206.1"/>
    </source>
</evidence>
<dbReference type="InParanoid" id="A0A672IBW9"/>
<dbReference type="Gene3D" id="2.10.220.10">
    <property type="entry name" value="Hormone Receptor, Insulin-like Growth Factor Receptor 1, Chain A, domain 2"/>
    <property type="match status" value="3"/>
</dbReference>
<dbReference type="AlphaFoldDB" id="A0A672IBW9"/>
<dbReference type="SMART" id="SM00261">
    <property type="entry name" value="FU"/>
    <property type="match status" value="4"/>
</dbReference>
<organism evidence="3 4">
    <name type="scientific">Salarias fasciatus</name>
    <name type="common">Jewelled blenny</name>
    <name type="synonym">Blennius fasciatus</name>
    <dbReference type="NCBI Taxonomy" id="181472"/>
    <lineage>
        <taxon>Eukaryota</taxon>
        <taxon>Metazoa</taxon>
        <taxon>Chordata</taxon>
        <taxon>Craniata</taxon>
        <taxon>Vertebrata</taxon>
        <taxon>Euteleostomi</taxon>
        <taxon>Actinopterygii</taxon>
        <taxon>Neopterygii</taxon>
        <taxon>Teleostei</taxon>
        <taxon>Neoteleostei</taxon>
        <taxon>Acanthomorphata</taxon>
        <taxon>Ovalentaria</taxon>
        <taxon>Blenniimorphae</taxon>
        <taxon>Blenniiformes</taxon>
        <taxon>Blennioidei</taxon>
        <taxon>Blenniidae</taxon>
        <taxon>Salariinae</taxon>
        <taxon>Salarias</taxon>
    </lineage>
</organism>
<accession>A0A672IBW9</accession>
<dbReference type="PANTHER" id="PTHR15332">
    <property type="entry name" value="PROPROTEIN CONVERTASE SUBTILISIN_KEXIN TYPE 5-LIKE"/>
    <property type="match status" value="1"/>
</dbReference>
<dbReference type="Proteomes" id="UP000472267">
    <property type="component" value="Unassembled WGS sequence"/>
</dbReference>
<dbReference type="CDD" id="cd00064">
    <property type="entry name" value="FU"/>
    <property type="match status" value="3"/>
</dbReference>
<keyword evidence="4" id="KW-1185">Reference proteome</keyword>
<reference evidence="3" key="1">
    <citation type="submission" date="2025-08" db="UniProtKB">
        <authorList>
            <consortium name="Ensembl"/>
        </authorList>
    </citation>
    <scope>IDENTIFICATION</scope>
</reference>
<dbReference type="InterPro" id="IPR013087">
    <property type="entry name" value="Znf_C2H2_type"/>
</dbReference>
<dbReference type="PROSITE" id="PS00028">
    <property type="entry name" value="ZINC_FINGER_C2H2_1"/>
    <property type="match status" value="1"/>
</dbReference>
<dbReference type="OMA" id="AVCVQHC"/>
<name>A0A672IBW9_SALFA</name>
<feature type="domain" description="C2H2-type" evidence="2">
    <location>
        <begin position="205"/>
        <end position="225"/>
    </location>
</feature>
<dbReference type="Pfam" id="PF14843">
    <property type="entry name" value="GF_recep_IV"/>
    <property type="match status" value="1"/>
</dbReference>
<evidence type="ECO:0000313" key="4">
    <source>
        <dbReference type="Proteomes" id="UP000472267"/>
    </source>
</evidence>
<keyword evidence="1" id="KW-0325">Glycoprotein</keyword>
<evidence type="ECO:0000256" key="1">
    <source>
        <dbReference type="ARBA" id="ARBA00023180"/>
    </source>
</evidence>
<dbReference type="InterPro" id="IPR032778">
    <property type="entry name" value="GF_recep_IV"/>
</dbReference>
<dbReference type="InterPro" id="IPR006212">
    <property type="entry name" value="Furin_repeat"/>
</dbReference>
<dbReference type="SUPFAM" id="SSF57184">
    <property type="entry name" value="Growth factor receptor domain"/>
    <property type="match status" value="1"/>
</dbReference>
<reference evidence="3" key="2">
    <citation type="submission" date="2025-09" db="UniProtKB">
        <authorList>
            <consortium name="Ensembl"/>
        </authorList>
    </citation>
    <scope>IDENTIFICATION</scope>
</reference>
<sequence length="229" mass="24463">MCALLLPDCHSSCLTCSGPDAGSCSGCREDRRPDGSGHCVPPPAACSPRQYAERDGGCRPCHKHCHGCRGPGRSQCLSCGPRHLLLNGTCMDGCPEGYYEDGRRCRACHAACQSCVGEHSHQCLVCAAHFFREGKECVESCQHGHYGDAASRACERCDPSCGECLGGGEDGCLSCSPGLLFLRRDGRCAPSCPPGHYHDGEHRTCEPCHASCRTCSGTHTHTHTHTKTE</sequence>
<dbReference type="PANTHER" id="PTHR15332:SF175">
    <property type="entry name" value="PROPROTEIN CONVERTASE SUBTILISIN_KEXIN TYPE 5-LIKE"/>
    <property type="match status" value="1"/>
</dbReference>
<dbReference type="InterPro" id="IPR009030">
    <property type="entry name" value="Growth_fac_rcpt_cys_sf"/>
</dbReference>
<proteinExistence type="predicted"/>
<protein>
    <recommendedName>
        <fullName evidence="2">C2H2-type domain-containing protein</fullName>
    </recommendedName>
</protein>